<keyword evidence="1" id="KW-0812">Transmembrane</keyword>
<keyword evidence="1" id="KW-0472">Membrane</keyword>
<sequence>VLGIASLCLHNCIHPPWHTFNQILTHFLPNSLPFLLYPFPQLSNSLWWLLILCKLLFEVIPQILYGIEIWGLRGPYHSVEIMVFEPILGLLAGVLGVIVLLKHHILHSFTSILQAILQLILQNADIKVCIHPAINLAGIPHTIPAHTAPHHQGSTSKLLGPFHQPITEALPWLLPHPFPSI</sequence>
<evidence type="ECO:0000256" key="1">
    <source>
        <dbReference type="SAM" id="Phobius"/>
    </source>
</evidence>
<accession>A0A165BUA4</accession>
<protein>
    <submittedName>
        <fullName evidence="2">Uncharacterized protein</fullName>
    </submittedName>
</protein>
<dbReference type="EMBL" id="KV427661">
    <property type="protein sequence ID" value="KZT01663.1"/>
    <property type="molecule type" value="Genomic_DNA"/>
</dbReference>
<dbReference type="Proteomes" id="UP000076871">
    <property type="component" value="Unassembled WGS sequence"/>
</dbReference>
<keyword evidence="3" id="KW-1185">Reference proteome</keyword>
<dbReference type="AlphaFoldDB" id="A0A165BUA4"/>
<gene>
    <name evidence="2" type="ORF">LAESUDRAFT_795612</name>
</gene>
<dbReference type="GeneID" id="63830998"/>
<evidence type="ECO:0000313" key="2">
    <source>
        <dbReference type="EMBL" id="KZT01663.1"/>
    </source>
</evidence>
<evidence type="ECO:0000313" key="3">
    <source>
        <dbReference type="Proteomes" id="UP000076871"/>
    </source>
</evidence>
<reference evidence="2 3" key="1">
    <citation type="journal article" date="2016" name="Mol. Biol. Evol.">
        <title>Comparative Genomics of Early-Diverging Mushroom-Forming Fungi Provides Insights into the Origins of Lignocellulose Decay Capabilities.</title>
        <authorList>
            <person name="Nagy L.G."/>
            <person name="Riley R."/>
            <person name="Tritt A."/>
            <person name="Adam C."/>
            <person name="Daum C."/>
            <person name="Floudas D."/>
            <person name="Sun H."/>
            <person name="Yadav J.S."/>
            <person name="Pangilinan J."/>
            <person name="Larsson K.H."/>
            <person name="Matsuura K."/>
            <person name="Barry K."/>
            <person name="Labutti K."/>
            <person name="Kuo R."/>
            <person name="Ohm R.A."/>
            <person name="Bhattacharya S.S."/>
            <person name="Shirouzu T."/>
            <person name="Yoshinaga Y."/>
            <person name="Martin F.M."/>
            <person name="Grigoriev I.V."/>
            <person name="Hibbett D.S."/>
        </authorList>
    </citation>
    <scope>NUCLEOTIDE SEQUENCE [LARGE SCALE GENOMIC DNA]</scope>
    <source>
        <strain evidence="2 3">93-53</strain>
    </source>
</reference>
<name>A0A165BUA4_9APHY</name>
<organism evidence="2 3">
    <name type="scientific">Laetiporus sulphureus 93-53</name>
    <dbReference type="NCBI Taxonomy" id="1314785"/>
    <lineage>
        <taxon>Eukaryota</taxon>
        <taxon>Fungi</taxon>
        <taxon>Dikarya</taxon>
        <taxon>Basidiomycota</taxon>
        <taxon>Agaricomycotina</taxon>
        <taxon>Agaricomycetes</taxon>
        <taxon>Polyporales</taxon>
        <taxon>Laetiporus</taxon>
    </lineage>
</organism>
<dbReference type="InParanoid" id="A0A165BUA4"/>
<dbReference type="RefSeq" id="XP_040759403.1">
    <property type="nucleotide sequence ID" value="XM_040913970.1"/>
</dbReference>
<feature type="non-terminal residue" evidence="2">
    <location>
        <position position="1"/>
    </location>
</feature>
<feature type="transmembrane region" description="Helical" evidence="1">
    <location>
        <begin position="46"/>
        <end position="67"/>
    </location>
</feature>
<feature type="transmembrane region" description="Helical" evidence="1">
    <location>
        <begin position="79"/>
        <end position="101"/>
    </location>
</feature>
<keyword evidence="1" id="KW-1133">Transmembrane helix</keyword>
<proteinExistence type="predicted"/>